<evidence type="ECO:0000313" key="2">
    <source>
        <dbReference type="Proteomes" id="UP000032582"/>
    </source>
</evidence>
<protein>
    <submittedName>
        <fullName evidence="1">Head protein</fullName>
    </submittedName>
</protein>
<dbReference type="PATRIC" id="fig|582.24.peg.6265"/>
<dbReference type="InterPro" id="IPR009225">
    <property type="entry name" value="Phage_head_completion_GpL"/>
</dbReference>
<gene>
    <name evidence="1" type="ORF">UA45_19670</name>
</gene>
<organism evidence="1 2">
    <name type="scientific">Morganella morganii</name>
    <name type="common">Proteus morganii</name>
    <dbReference type="NCBI Taxonomy" id="582"/>
    <lineage>
        <taxon>Bacteria</taxon>
        <taxon>Pseudomonadati</taxon>
        <taxon>Pseudomonadota</taxon>
        <taxon>Gammaproteobacteria</taxon>
        <taxon>Enterobacterales</taxon>
        <taxon>Morganellaceae</taxon>
        <taxon>Morganella</taxon>
    </lineage>
</organism>
<reference evidence="1 2" key="1">
    <citation type="submission" date="2015-02" db="EMBL/GenBank/DDBJ databases">
        <title>Whole genome shotgun sequencing of cultured foodborne pathogen.</title>
        <authorList>
            <person name="Timme R."/>
            <person name="Allard M.W."/>
            <person name="Strain E."/>
            <person name="Evans P.S."/>
            <person name="Brown E."/>
        </authorList>
    </citation>
    <scope>NUCLEOTIDE SEQUENCE [LARGE SCALE GENOMIC DNA]</scope>
    <source>
        <strain evidence="1 2">GCSL-TSO-24</strain>
    </source>
</reference>
<dbReference type="Pfam" id="PF05926">
    <property type="entry name" value="Phage_GPL"/>
    <property type="match status" value="1"/>
</dbReference>
<proteinExistence type="predicted"/>
<comment type="caution">
    <text evidence="1">The sequence shown here is derived from an EMBL/GenBank/DDBJ whole genome shotgun (WGS) entry which is preliminary data.</text>
</comment>
<accession>A0A0D8L2V3</accession>
<dbReference type="AlphaFoldDB" id="A0A0D8L2V3"/>
<dbReference type="Proteomes" id="UP000032582">
    <property type="component" value="Unassembled WGS sequence"/>
</dbReference>
<dbReference type="EMBL" id="JZSH01000372">
    <property type="protein sequence ID" value="KJF76245.1"/>
    <property type="molecule type" value="Genomic_DNA"/>
</dbReference>
<sequence>MDFTSDKTTDIPDETLSSGDFFPDISLRDYQLAVLTDGKVTTERLKHTIITAMIEVNRELADWKQTQIAAGFMSVAAIPADHISNESELVLLYRRAVYSHAKAGLTERYRDTDTTDSGEKKASALGETIDDLRRDVQWAIQRIKGESHNICELI</sequence>
<evidence type="ECO:0000313" key="1">
    <source>
        <dbReference type="EMBL" id="KJF76245.1"/>
    </source>
</evidence>
<name>A0A0D8L2V3_MORMO</name>
<dbReference type="RefSeq" id="WP_045139133.1">
    <property type="nucleotide sequence ID" value="NZ_JAHTWC010000057.1"/>
</dbReference>